<keyword evidence="4" id="KW-0812">Transmembrane</keyword>
<proteinExistence type="predicted"/>
<evidence type="ECO:0000313" key="7">
    <source>
        <dbReference type="Proteomes" id="UP000583800"/>
    </source>
</evidence>
<keyword evidence="4" id="KW-1133">Transmembrane helix</keyword>
<keyword evidence="3" id="KW-0902">Two-component regulatory system</keyword>
<dbReference type="Proteomes" id="UP000583800">
    <property type="component" value="Unassembled WGS sequence"/>
</dbReference>
<dbReference type="EMBL" id="JACHJB010000002">
    <property type="protein sequence ID" value="MBB6349298.1"/>
    <property type="molecule type" value="Genomic_DNA"/>
</dbReference>
<evidence type="ECO:0000256" key="4">
    <source>
        <dbReference type="SAM" id="Phobius"/>
    </source>
</evidence>
<evidence type="ECO:0000256" key="3">
    <source>
        <dbReference type="ARBA" id="ARBA00023012"/>
    </source>
</evidence>
<keyword evidence="4" id="KW-0472">Membrane</keyword>
<dbReference type="PANTHER" id="PTHR24421:SF63">
    <property type="entry name" value="SENSOR HISTIDINE KINASE DESK"/>
    <property type="match status" value="1"/>
</dbReference>
<feature type="domain" description="Signal transduction histidine kinase subgroup 3 dimerisation and phosphoacceptor" evidence="5">
    <location>
        <begin position="193"/>
        <end position="256"/>
    </location>
</feature>
<dbReference type="EC" id="2.7.13.3" evidence="6"/>
<keyword evidence="1 6" id="KW-0808">Transferase</keyword>
<keyword evidence="7" id="KW-1185">Reference proteome</keyword>
<evidence type="ECO:0000259" key="5">
    <source>
        <dbReference type="Pfam" id="PF07730"/>
    </source>
</evidence>
<evidence type="ECO:0000256" key="2">
    <source>
        <dbReference type="ARBA" id="ARBA00022777"/>
    </source>
</evidence>
<feature type="transmembrane region" description="Helical" evidence="4">
    <location>
        <begin position="98"/>
        <end position="118"/>
    </location>
</feature>
<accession>A0A7X0C6Y7</accession>
<dbReference type="InterPro" id="IPR036890">
    <property type="entry name" value="HATPase_C_sf"/>
</dbReference>
<protein>
    <submittedName>
        <fullName evidence="6">Two-component system sensor histidine kinase DesK</fullName>
        <ecNumber evidence="6">2.7.13.3</ecNumber>
    </submittedName>
</protein>
<feature type="transmembrane region" description="Helical" evidence="4">
    <location>
        <begin position="75"/>
        <end position="92"/>
    </location>
</feature>
<dbReference type="GO" id="GO:0000155">
    <property type="term" value="F:phosphorelay sensor kinase activity"/>
    <property type="evidence" value="ECO:0007669"/>
    <property type="project" value="InterPro"/>
</dbReference>
<dbReference type="Pfam" id="PF07730">
    <property type="entry name" value="HisKA_3"/>
    <property type="match status" value="1"/>
</dbReference>
<feature type="transmembrane region" description="Helical" evidence="4">
    <location>
        <begin position="12"/>
        <end position="33"/>
    </location>
</feature>
<sequence length="374" mass="39585">MTARPDTARKVLLYWMDGLVGLYMLGITAYIVLRTAQGRISVPRAVAAEACLLTLFGLFPFLLRHAFDARPRPTVQLAVAGLAAAAAVALVPAPPDGITIEGSWAMVAFLWLSAAVLYLPVWGALALSVVVVGLTSSYVILISGRPWPGVLVTEAVTAAVTAVAMWLWRWLWWTIRDAHDSKEAKARLAVSEERLRFARDLHDLLGHSLSVITLKSELAAKLATKDAGRAAREMADVRRLVADSLAEVRQAVDGYQALDLEAELAGVRAALEAAGTRCTIEARAGDLSPAARVLLAWVVREGGTNVLKHSAATRCAITIDGGVLEMRNDGVRGPAAGPGSGLRGLAERMTTAGGSLTATGMPDGEFVLRAAVPA</sequence>
<dbReference type="InterPro" id="IPR050482">
    <property type="entry name" value="Sensor_HK_TwoCompSys"/>
</dbReference>
<dbReference type="GO" id="GO:0016020">
    <property type="term" value="C:membrane"/>
    <property type="evidence" value="ECO:0007669"/>
    <property type="project" value="InterPro"/>
</dbReference>
<comment type="caution">
    <text evidence="6">The sequence shown here is derived from an EMBL/GenBank/DDBJ whole genome shotgun (WGS) entry which is preliminary data.</text>
</comment>
<dbReference type="RefSeq" id="WP_185086896.1">
    <property type="nucleotide sequence ID" value="NZ_JACHJB010000002.1"/>
</dbReference>
<dbReference type="AlphaFoldDB" id="A0A7X0C6Y7"/>
<evidence type="ECO:0000313" key="6">
    <source>
        <dbReference type="EMBL" id="MBB6349298.1"/>
    </source>
</evidence>
<dbReference type="Gene3D" id="1.20.5.1930">
    <property type="match status" value="1"/>
</dbReference>
<evidence type="ECO:0000256" key="1">
    <source>
        <dbReference type="ARBA" id="ARBA00022679"/>
    </source>
</evidence>
<dbReference type="GO" id="GO:0046983">
    <property type="term" value="F:protein dimerization activity"/>
    <property type="evidence" value="ECO:0007669"/>
    <property type="project" value="InterPro"/>
</dbReference>
<reference evidence="6 7" key="1">
    <citation type="submission" date="2020-08" db="EMBL/GenBank/DDBJ databases">
        <title>Sequencing the genomes of 1000 actinobacteria strains.</title>
        <authorList>
            <person name="Klenk H.-P."/>
        </authorList>
    </citation>
    <scope>NUCLEOTIDE SEQUENCE [LARGE SCALE GENOMIC DNA]</scope>
    <source>
        <strain evidence="6 7">DSM 45913</strain>
    </source>
</reference>
<feature type="transmembrane region" description="Helical" evidence="4">
    <location>
        <begin position="125"/>
        <end position="144"/>
    </location>
</feature>
<dbReference type="InterPro" id="IPR011712">
    <property type="entry name" value="Sig_transdc_His_kin_sub3_dim/P"/>
</dbReference>
<keyword evidence="2 6" id="KW-0418">Kinase</keyword>
<dbReference type="Gene3D" id="3.30.565.10">
    <property type="entry name" value="Histidine kinase-like ATPase, C-terminal domain"/>
    <property type="match status" value="1"/>
</dbReference>
<dbReference type="CDD" id="cd16917">
    <property type="entry name" value="HATPase_UhpB-NarQ-NarX-like"/>
    <property type="match status" value="1"/>
</dbReference>
<organism evidence="6 7">
    <name type="scientific">Nonomuraea muscovyensis</name>
    <dbReference type="NCBI Taxonomy" id="1124761"/>
    <lineage>
        <taxon>Bacteria</taxon>
        <taxon>Bacillati</taxon>
        <taxon>Actinomycetota</taxon>
        <taxon>Actinomycetes</taxon>
        <taxon>Streptosporangiales</taxon>
        <taxon>Streptosporangiaceae</taxon>
        <taxon>Nonomuraea</taxon>
    </lineage>
</organism>
<feature type="transmembrane region" description="Helical" evidence="4">
    <location>
        <begin position="45"/>
        <end position="63"/>
    </location>
</feature>
<gene>
    <name evidence="6" type="ORF">FHU36_005843</name>
</gene>
<feature type="transmembrane region" description="Helical" evidence="4">
    <location>
        <begin position="150"/>
        <end position="172"/>
    </location>
</feature>
<name>A0A7X0C6Y7_9ACTN</name>
<dbReference type="PANTHER" id="PTHR24421">
    <property type="entry name" value="NITRATE/NITRITE SENSOR PROTEIN NARX-RELATED"/>
    <property type="match status" value="1"/>
</dbReference>